<feature type="domain" description="LIM zinc-binding" evidence="6">
    <location>
        <begin position="55"/>
        <end position="120"/>
    </location>
</feature>
<evidence type="ECO:0000313" key="8">
    <source>
        <dbReference type="Proteomes" id="UP000053201"/>
    </source>
</evidence>
<dbReference type="GO" id="GO:0003712">
    <property type="term" value="F:transcription coregulator activity"/>
    <property type="evidence" value="ECO:0007669"/>
    <property type="project" value="TreeGrafter"/>
</dbReference>
<dbReference type="Proteomes" id="UP000053201">
    <property type="component" value="Unassembled WGS sequence"/>
</dbReference>
<accession>A0A0L0HFL7</accession>
<dbReference type="CDD" id="cd08368">
    <property type="entry name" value="LIM"/>
    <property type="match status" value="3"/>
</dbReference>
<dbReference type="Gene3D" id="2.10.110.10">
    <property type="entry name" value="Cysteine Rich Protein"/>
    <property type="match status" value="3"/>
</dbReference>
<dbReference type="InParanoid" id="A0A0L0HFL7"/>
<feature type="domain" description="LIM zinc-binding" evidence="6">
    <location>
        <begin position="121"/>
        <end position="180"/>
    </location>
</feature>
<name>A0A0L0HFL7_SPIPD</name>
<organism evidence="7 8">
    <name type="scientific">Spizellomyces punctatus (strain DAOM BR117)</name>
    <dbReference type="NCBI Taxonomy" id="645134"/>
    <lineage>
        <taxon>Eukaryota</taxon>
        <taxon>Fungi</taxon>
        <taxon>Fungi incertae sedis</taxon>
        <taxon>Chytridiomycota</taxon>
        <taxon>Chytridiomycota incertae sedis</taxon>
        <taxon>Chytridiomycetes</taxon>
        <taxon>Spizellomycetales</taxon>
        <taxon>Spizellomycetaceae</taxon>
        <taxon>Spizellomyces</taxon>
    </lineage>
</organism>
<dbReference type="PANTHER" id="PTHR24205:SF16">
    <property type="entry name" value="GH01042P-RELATED"/>
    <property type="match status" value="1"/>
</dbReference>
<dbReference type="OMA" id="ANCCEEC"/>
<dbReference type="PROSITE" id="PS50023">
    <property type="entry name" value="LIM_DOMAIN_2"/>
    <property type="match status" value="3"/>
</dbReference>
<protein>
    <recommendedName>
        <fullName evidence="6">LIM zinc-binding domain-containing protein</fullName>
    </recommendedName>
</protein>
<evidence type="ECO:0000256" key="1">
    <source>
        <dbReference type="ARBA" id="ARBA00022723"/>
    </source>
</evidence>
<dbReference type="PROSITE" id="PS00478">
    <property type="entry name" value="LIM_DOMAIN_1"/>
    <property type="match status" value="1"/>
</dbReference>
<reference evidence="7 8" key="1">
    <citation type="submission" date="2009-08" db="EMBL/GenBank/DDBJ databases">
        <title>The Genome Sequence of Spizellomyces punctatus strain DAOM BR117.</title>
        <authorList>
            <consortium name="The Broad Institute Genome Sequencing Platform"/>
            <person name="Russ C."/>
            <person name="Cuomo C."/>
            <person name="Shea T."/>
            <person name="Young S.K."/>
            <person name="Zeng Q."/>
            <person name="Koehrsen M."/>
            <person name="Haas B."/>
            <person name="Borodovsky M."/>
            <person name="Guigo R."/>
            <person name="Alvarado L."/>
            <person name="Berlin A."/>
            <person name="Bochicchio J."/>
            <person name="Borenstein D."/>
            <person name="Chapman S."/>
            <person name="Chen Z."/>
            <person name="Engels R."/>
            <person name="Freedman E."/>
            <person name="Gellesch M."/>
            <person name="Goldberg J."/>
            <person name="Griggs A."/>
            <person name="Gujja S."/>
            <person name="Heiman D."/>
            <person name="Hepburn T."/>
            <person name="Howarth C."/>
            <person name="Jen D."/>
            <person name="Larson L."/>
            <person name="Lewis B."/>
            <person name="Mehta T."/>
            <person name="Park D."/>
            <person name="Pearson M."/>
            <person name="Roberts A."/>
            <person name="Saif S."/>
            <person name="Shenoy N."/>
            <person name="Sisk P."/>
            <person name="Stolte C."/>
            <person name="Sykes S."/>
            <person name="Thomson T."/>
            <person name="Walk T."/>
            <person name="White J."/>
            <person name="Yandava C."/>
            <person name="Burger G."/>
            <person name="Gray M.W."/>
            <person name="Holland P.W.H."/>
            <person name="King N."/>
            <person name="Lang F.B.F."/>
            <person name="Roger A.J."/>
            <person name="Ruiz-Trillo I."/>
            <person name="Lander E."/>
            <person name="Nusbaum C."/>
        </authorList>
    </citation>
    <scope>NUCLEOTIDE SEQUENCE [LARGE SCALE GENOMIC DNA]</scope>
    <source>
        <strain evidence="7 8">DAOM BR117</strain>
    </source>
</reference>
<dbReference type="OrthoDB" id="1112565at2759"/>
<keyword evidence="1 5" id="KW-0479">Metal-binding</keyword>
<evidence type="ECO:0000256" key="5">
    <source>
        <dbReference type="PROSITE-ProRule" id="PRU00125"/>
    </source>
</evidence>
<feature type="domain" description="LIM zinc-binding" evidence="6">
    <location>
        <begin position="181"/>
        <end position="246"/>
    </location>
</feature>
<evidence type="ECO:0000256" key="3">
    <source>
        <dbReference type="ARBA" id="ARBA00022833"/>
    </source>
</evidence>
<dbReference type="STRING" id="645134.A0A0L0HFL7"/>
<dbReference type="GO" id="GO:0046872">
    <property type="term" value="F:metal ion binding"/>
    <property type="evidence" value="ECO:0007669"/>
    <property type="project" value="UniProtKB-KW"/>
</dbReference>
<dbReference type="GO" id="GO:0005634">
    <property type="term" value="C:nucleus"/>
    <property type="evidence" value="ECO:0007669"/>
    <property type="project" value="TreeGrafter"/>
</dbReference>
<dbReference type="AlphaFoldDB" id="A0A0L0HFL7"/>
<keyword evidence="4 5" id="KW-0440">LIM domain</keyword>
<dbReference type="PANTHER" id="PTHR24205">
    <property type="entry name" value="FOUR AND A HALF LIM DOMAINS PROTEIN"/>
    <property type="match status" value="1"/>
</dbReference>
<keyword evidence="8" id="KW-1185">Reference proteome</keyword>
<dbReference type="RefSeq" id="XP_016607861.1">
    <property type="nucleotide sequence ID" value="XM_016757422.1"/>
</dbReference>
<sequence length="252" mass="28575">MHIASISLPESPQPTLNAVDKLLAFFVLVGMDALDKIHQNLLQGLSFADQTDFKGHCEKCDKPVLNDTGPGLSYTQDGIQHAYHRKCFTCAECRKPIDDTSFYLHLEKPHCKVCYEERILGRCAACDESLSGTATMKAGSKKFHPKCFVCEKCKAELQGRYFEKDDAFWCRSCYEVNYLPDCDACGKKIQPDETTSKITMVQCKDKKYHQGCFACKDCRKPFDELKALHHKDELYCQDCYFAVIKAMEEAAA</sequence>
<gene>
    <name evidence="7" type="ORF">SPPG_09265</name>
</gene>
<proteinExistence type="predicted"/>
<dbReference type="InterPro" id="IPR001781">
    <property type="entry name" value="Znf_LIM"/>
</dbReference>
<evidence type="ECO:0000313" key="7">
    <source>
        <dbReference type="EMBL" id="KNC99821.1"/>
    </source>
</evidence>
<dbReference type="SUPFAM" id="SSF57716">
    <property type="entry name" value="Glucocorticoid receptor-like (DNA-binding domain)"/>
    <property type="match status" value="3"/>
</dbReference>
<keyword evidence="2" id="KW-0677">Repeat</keyword>
<dbReference type="GeneID" id="27692390"/>
<evidence type="ECO:0000259" key="6">
    <source>
        <dbReference type="PROSITE" id="PS50023"/>
    </source>
</evidence>
<keyword evidence="3 5" id="KW-0862">Zinc</keyword>
<dbReference type="Pfam" id="PF00412">
    <property type="entry name" value="LIM"/>
    <property type="match status" value="3"/>
</dbReference>
<dbReference type="eggNOG" id="KOG1701">
    <property type="taxonomic scope" value="Eukaryota"/>
</dbReference>
<dbReference type="SMART" id="SM00132">
    <property type="entry name" value="LIM"/>
    <property type="match status" value="3"/>
</dbReference>
<dbReference type="VEuPathDB" id="FungiDB:SPPG_09265"/>
<evidence type="ECO:0000256" key="2">
    <source>
        <dbReference type="ARBA" id="ARBA00022737"/>
    </source>
</evidence>
<evidence type="ECO:0000256" key="4">
    <source>
        <dbReference type="ARBA" id="ARBA00023038"/>
    </source>
</evidence>
<dbReference type="EMBL" id="KQ257457">
    <property type="protein sequence ID" value="KNC99821.1"/>
    <property type="molecule type" value="Genomic_DNA"/>
</dbReference>